<comment type="caution">
    <text evidence="2">The sequence shown here is derived from an EMBL/GenBank/DDBJ whole genome shotgun (WGS) entry which is preliminary data.</text>
</comment>
<dbReference type="InterPro" id="IPR038488">
    <property type="entry name" value="Integrase_DNA-bd_sf"/>
</dbReference>
<feature type="domain" description="Integrase DNA-binding" evidence="1">
    <location>
        <begin position="26"/>
        <end position="86"/>
    </location>
</feature>
<protein>
    <submittedName>
        <fullName evidence="2">Arm DNA-binding domain-containing protein</fullName>
    </submittedName>
</protein>
<evidence type="ECO:0000259" key="1">
    <source>
        <dbReference type="Pfam" id="PF13356"/>
    </source>
</evidence>
<keyword evidence="2" id="KW-0238">DNA-binding</keyword>
<evidence type="ECO:0000313" key="3">
    <source>
        <dbReference type="Proteomes" id="UP001484535"/>
    </source>
</evidence>
<name>A0ABV0CU43_9SPHN</name>
<dbReference type="InterPro" id="IPR025166">
    <property type="entry name" value="Integrase_DNA_bind_dom"/>
</dbReference>
<dbReference type="Gene3D" id="3.30.160.390">
    <property type="entry name" value="Integrase, DNA-binding domain"/>
    <property type="match status" value="1"/>
</dbReference>
<dbReference type="EMBL" id="JBDLBR010000001">
    <property type="protein sequence ID" value="MEN7536245.1"/>
    <property type="molecule type" value="Genomic_DNA"/>
</dbReference>
<reference evidence="2 3" key="1">
    <citation type="submission" date="2024-05" db="EMBL/GenBank/DDBJ databases">
        <authorList>
            <person name="Park S."/>
        </authorList>
    </citation>
    <scope>NUCLEOTIDE SEQUENCE [LARGE SCALE GENOMIC DNA]</scope>
    <source>
        <strain evidence="2 3">DGU5</strain>
    </source>
</reference>
<dbReference type="GO" id="GO:0003677">
    <property type="term" value="F:DNA binding"/>
    <property type="evidence" value="ECO:0007669"/>
    <property type="project" value="UniProtKB-KW"/>
</dbReference>
<dbReference type="Pfam" id="PF13356">
    <property type="entry name" value="Arm-DNA-bind_3"/>
    <property type="match status" value="1"/>
</dbReference>
<dbReference type="RefSeq" id="WP_346783686.1">
    <property type="nucleotide sequence ID" value="NZ_JBDLBR010000001.1"/>
</dbReference>
<gene>
    <name evidence="2" type="ORF">ABDJ38_03565</name>
</gene>
<sequence>MGKAPNFDPSSLDMLRSDRRSDPLVAGLCGIVSVTGTKTWTYRRRIAKPGAIVQLTLGTYPAHTNLDARESASGLNAALERGEDPALLAPAQDRHAAQFPDTLACLCIVEPRPVVRHRAPDYFALISLSMALSSIESASRFL</sequence>
<keyword evidence="3" id="KW-1185">Reference proteome</keyword>
<dbReference type="Proteomes" id="UP001484535">
    <property type="component" value="Unassembled WGS sequence"/>
</dbReference>
<evidence type="ECO:0000313" key="2">
    <source>
        <dbReference type="EMBL" id="MEN7536245.1"/>
    </source>
</evidence>
<accession>A0ABV0CU43</accession>
<proteinExistence type="predicted"/>
<organism evidence="2 3">
    <name type="scientific">Aurantiacibacter flavus</name>
    <dbReference type="NCBI Taxonomy" id="3145232"/>
    <lineage>
        <taxon>Bacteria</taxon>
        <taxon>Pseudomonadati</taxon>
        <taxon>Pseudomonadota</taxon>
        <taxon>Alphaproteobacteria</taxon>
        <taxon>Sphingomonadales</taxon>
        <taxon>Erythrobacteraceae</taxon>
        <taxon>Aurantiacibacter</taxon>
    </lineage>
</organism>